<dbReference type="NCBIfam" id="TIGR04025">
    <property type="entry name" value="PPOX_FMN_DR2398"/>
    <property type="match status" value="1"/>
</dbReference>
<proteinExistence type="predicted"/>
<protein>
    <submittedName>
        <fullName evidence="2">Pyridoxamine 5'-phosphate oxidase family protein</fullName>
    </submittedName>
</protein>
<dbReference type="Pfam" id="PF01243">
    <property type="entry name" value="PNPOx_N"/>
    <property type="match status" value="1"/>
</dbReference>
<dbReference type="InterPro" id="IPR011576">
    <property type="entry name" value="Pyridox_Oxase_N"/>
</dbReference>
<dbReference type="Gene3D" id="2.30.110.10">
    <property type="entry name" value="Electron Transport, Fmn-binding Protein, Chain A"/>
    <property type="match status" value="1"/>
</dbReference>
<accession>A0A347UD95</accession>
<dbReference type="InterPro" id="IPR012349">
    <property type="entry name" value="Split_barrel_FMN-bd"/>
</dbReference>
<dbReference type="KEGG" id="pamo:BAR1_02070"/>
<dbReference type="PANTHER" id="PTHR42815">
    <property type="entry name" value="FAD-BINDING, PUTATIVE (AFU_ORTHOLOGUE AFUA_6G07600)-RELATED"/>
    <property type="match status" value="1"/>
</dbReference>
<dbReference type="OrthoDB" id="9790331at2"/>
<feature type="domain" description="Pyridoxamine 5'-phosphate oxidase N-terminal" evidence="1">
    <location>
        <begin position="29"/>
        <end position="149"/>
    </location>
</feature>
<evidence type="ECO:0000259" key="1">
    <source>
        <dbReference type="Pfam" id="PF01243"/>
    </source>
</evidence>
<dbReference type="Proteomes" id="UP000261704">
    <property type="component" value="Chromosome"/>
</dbReference>
<evidence type="ECO:0000313" key="3">
    <source>
        <dbReference type="Proteomes" id="UP000261704"/>
    </source>
</evidence>
<dbReference type="RefSeq" id="WP_118941481.1">
    <property type="nucleotide sequence ID" value="NZ_CP032125.1"/>
</dbReference>
<gene>
    <name evidence="2" type="ORF">BAR1_02070</name>
</gene>
<dbReference type="PANTHER" id="PTHR42815:SF2">
    <property type="entry name" value="FAD-BINDING, PUTATIVE (AFU_ORTHOLOGUE AFUA_6G07600)-RELATED"/>
    <property type="match status" value="1"/>
</dbReference>
<evidence type="ECO:0000313" key="2">
    <source>
        <dbReference type="EMBL" id="AXX96823.1"/>
    </source>
</evidence>
<dbReference type="SUPFAM" id="SSF50475">
    <property type="entry name" value="FMN-binding split barrel"/>
    <property type="match status" value="1"/>
</dbReference>
<keyword evidence="3" id="KW-1185">Reference proteome</keyword>
<dbReference type="AlphaFoldDB" id="A0A347UD95"/>
<dbReference type="InterPro" id="IPR024029">
    <property type="entry name" value="Pyridox_Oxase_FMN-dep"/>
</dbReference>
<reference evidence="2 3" key="1">
    <citation type="submission" date="2018-09" db="EMBL/GenBank/DDBJ databases">
        <title>Profundibacter amoris BAR1 gen. nov., sp. nov., a new member of the Roseobacter clade isolated at Lokis Castle Vent Field on the Arctic Mid-Oceanic Ridge.</title>
        <authorList>
            <person name="Le Moine Bauer S."/>
            <person name="Sjoeberg A.G."/>
            <person name="L'Haridon S."/>
            <person name="Stokke R."/>
            <person name="Roalkvam I."/>
            <person name="Steen I.H."/>
            <person name="Dahle H."/>
        </authorList>
    </citation>
    <scope>NUCLEOTIDE SEQUENCE [LARGE SCALE GENOMIC DNA]</scope>
    <source>
        <strain evidence="2 3">BAR1</strain>
    </source>
</reference>
<name>A0A347UD95_9RHOB</name>
<dbReference type="EMBL" id="CP032125">
    <property type="protein sequence ID" value="AXX96823.1"/>
    <property type="molecule type" value="Genomic_DNA"/>
</dbReference>
<sequence length="201" mass="22359">MEYIDSIEELEALYGHPAQAALVKVAHRMTPTYRAWIMRSRFCVVSTVGPDGVDGSPRGDDGPVVQELDEHTLALPDWRGNNRMDSLRNLVADERIALMFMVAGSDNVVRVNGCARITIDAGIRARFEKDGKRPRLVIIVKISEIYSQCARAVMRAGLWTDGDLSQGLPTVGDMLKEMTSGEFDGATYDRDWGARAKETLW</sequence>
<organism evidence="2 3">
    <name type="scientific">Profundibacter amoris</name>
    <dbReference type="NCBI Taxonomy" id="2171755"/>
    <lineage>
        <taxon>Bacteria</taxon>
        <taxon>Pseudomonadati</taxon>
        <taxon>Pseudomonadota</taxon>
        <taxon>Alphaproteobacteria</taxon>
        <taxon>Rhodobacterales</taxon>
        <taxon>Paracoccaceae</taxon>
        <taxon>Profundibacter</taxon>
    </lineage>
</organism>